<dbReference type="HAMAP" id="MF_01341">
    <property type="entry name" value="Ribosomal_uL15"/>
    <property type="match status" value="1"/>
</dbReference>
<evidence type="ECO:0000256" key="1">
    <source>
        <dbReference type="ARBA" id="ARBA00007320"/>
    </source>
</evidence>
<keyword evidence="4 7" id="KW-0694">RNA-binding</keyword>
<keyword evidence="3 7" id="KW-0699">rRNA-binding</keyword>
<evidence type="ECO:0000313" key="11">
    <source>
        <dbReference type="EMBL" id="MCP8971131.1"/>
    </source>
</evidence>
<comment type="function">
    <text evidence="7">Binds to the 23S rRNA.</text>
</comment>
<dbReference type="FunFam" id="3.100.10.10:FF:000004">
    <property type="entry name" value="50S ribosomal protein L15"/>
    <property type="match status" value="1"/>
</dbReference>
<evidence type="ECO:0000256" key="7">
    <source>
        <dbReference type="HAMAP-Rule" id="MF_01341"/>
    </source>
</evidence>
<evidence type="ECO:0000256" key="9">
    <source>
        <dbReference type="SAM" id="MobiDB-lite"/>
    </source>
</evidence>
<dbReference type="Gene3D" id="3.100.10.10">
    <property type="match status" value="1"/>
</dbReference>
<dbReference type="InterPro" id="IPR036227">
    <property type="entry name" value="Ribosomal_uL15/eL18_sf"/>
</dbReference>
<comment type="similarity">
    <text evidence="1 7 8">Belongs to the universal ribosomal protein uL15 family.</text>
</comment>
<dbReference type="GO" id="GO:0006412">
    <property type="term" value="P:translation"/>
    <property type="evidence" value="ECO:0007669"/>
    <property type="project" value="UniProtKB-UniRule"/>
</dbReference>
<dbReference type="SUPFAM" id="SSF52080">
    <property type="entry name" value="Ribosomal proteins L15p and L18e"/>
    <property type="match status" value="1"/>
</dbReference>
<dbReference type="AlphaFoldDB" id="A0AA41XFF8"/>
<feature type="region of interest" description="Disordered" evidence="9">
    <location>
        <begin position="1"/>
        <end position="53"/>
    </location>
</feature>
<comment type="subunit">
    <text evidence="2 7">Part of the 50S ribosomal subunit.</text>
</comment>
<evidence type="ECO:0000256" key="8">
    <source>
        <dbReference type="RuleBase" id="RU003888"/>
    </source>
</evidence>
<dbReference type="InterPro" id="IPR021131">
    <property type="entry name" value="Ribosomal_uL15/eL18"/>
</dbReference>
<name>A0AA41XFF8_9BACI</name>
<dbReference type="Pfam" id="PF00828">
    <property type="entry name" value="Ribosomal_L27A"/>
    <property type="match status" value="1"/>
</dbReference>
<feature type="domain" description="Large ribosomal subunit protein uL15/eL18" evidence="10">
    <location>
        <begin position="76"/>
        <end position="143"/>
    </location>
</feature>
<reference evidence="11" key="1">
    <citation type="submission" date="2022-07" db="EMBL/GenBank/DDBJ databases">
        <authorList>
            <person name="Li W.-J."/>
            <person name="Deng Q.-Q."/>
        </authorList>
    </citation>
    <scope>NUCLEOTIDE SEQUENCE</scope>
    <source>
        <strain evidence="11">SYSU M60031</strain>
    </source>
</reference>
<dbReference type="InterPro" id="IPR005749">
    <property type="entry name" value="Ribosomal_uL15_bac-type"/>
</dbReference>
<dbReference type="PROSITE" id="PS00475">
    <property type="entry name" value="RIBOSOMAL_L15"/>
    <property type="match status" value="1"/>
</dbReference>
<dbReference type="PANTHER" id="PTHR12934:SF11">
    <property type="entry name" value="LARGE RIBOSOMAL SUBUNIT PROTEIN UL15M"/>
    <property type="match status" value="1"/>
</dbReference>
<dbReference type="RefSeq" id="WP_254761059.1">
    <property type="nucleotide sequence ID" value="NZ_JANCLT010000019.1"/>
</dbReference>
<feature type="compositionally biased region" description="Gly residues" evidence="9">
    <location>
        <begin position="42"/>
        <end position="52"/>
    </location>
</feature>
<accession>A0AA41XFF8</accession>
<evidence type="ECO:0000256" key="4">
    <source>
        <dbReference type="ARBA" id="ARBA00022884"/>
    </source>
</evidence>
<dbReference type="GO" id="GO:0019843">
    <property type="term" value="F:rRNA binding"/>
    <property type="evidence" value="ECO:0007669"/>
    <property type="project" value="UniProtKB-UniRule"/>
</dbReference>
<evidence type="ECO:0000256" key="6">
    <source>
        <dbReference type="ARBA" id="ARBA00023274"/>
    </source>
</evidence>
<dbReference type="GO" id="GO:0003735">
    <property type="term" value="F:structural constituent of ribosome"/>
    <property type="evidence" value="ECO:0007669"/>
    <property type="project" value="InterPro"/>
</dbReference>
<dbReference type="InterPro" id="IPR001196">
    <property type="entry name" value="Ribosomal_uL15_CS"/>
</dbReference>
<organism evidence="11 12">
    <name type="scientific">Ectobacillus ponti</name>
    <dbReference type="NCBI Taxonomy" id="2961894"/>
    <lineage>
        <taxon>Bacteria</taxon>
        <taxon>Bacillati</taxon>
        <taxon>Bacillota</taxon>
        <taxon>Bacilli</taxon>
        <taxon>Bacillales</taxon>
        <taxon>Bacillaceae</taxon>
        <taxon>Ectobacillus</taxon>
    </lineage>
</organism>
<evidence type="ECO:0000256" key="5">
    <source>
        <dbReference type="ARBA" id="ARBA00022980"/>
    </source>
</evidence>
<evidence type="ECO:0000313" key="12">
    <source>
        <dbReference type="Proteomes" id="UP001156102"/>
    </source>
</evidence>
<dbReference type="NCBIfam" id="TIGR01071">
    <property type="entry name" value="rplO_bact"/>
    <property type="match status" value="1"/>
</dbReference>
<dbReference type="PANTHER" id="PTHR12934">
    <property type="entry name" value="50S RIBOSOMAL PROTEIN L15"/>
    <property type="match status" value="1"/>
</dbReference>
<feature type="compositionally biased region" description="Basic and acidic residues" evidence="9">
    <location>
        <begin position="1"/>
        <end position="13"/>
    </location>
</feature>
<protein>
    <recommendedName>
        <fullName evidence="7">Large ribosomal subunit protein uL15</fullName>
    </recommendedName>
</protein>
<evidence type="ECO:0000259" key="10">
    <source>
        <dbReference type="Pfam" id="PF00828"/>
    </source>
</evidence>
<comment type="caution">
    <text evidence="11">The sequence shown here is derived from an EMBL/GenBank/DDBJ whole genome shotgun (WGS) entry which is preliminary data.</text>
</comment>
<proteinExistence type="inferred from homology"/>
<evidence type="ECO:0000256" key="2">
    <source>
        <dbReference type="ARBA" id="ARBA00011838"/>
    </source>
</evidence>
<evidence type="ECO:0000256" key="3">
    <source>
        <dbReference type="ARBA" id="ARBA00022730"/>
    </source>
</evidence>
<dbReference type="InterPro" id="IPR030878">
    <property type="entry name" value="Ribosomal_uL15"/>
</dbReference>
<dbReference type="EMBL" id="JANCLT010000019">
    <property type="protein sequence ID" value="MCP8971131.1"/>
    <property type="molecule type" value="Genomic_DNA"/>
</dbReference>
<feature type="compositionally biased region" description="Gly residues" evidence="9">
    <location>
        <begin position="21"/>
        <end position="31"/>
    </location>
</feature>
<keyword evidence="6 7" id="KW-0687">Ribonucleoprotein</keyword>
<sequence length="146" mass="15632">MKLHELKPAEGSRKERKRIGRGIGSGTGKTAGKGHKGQNARSGGGVRLGFEGGQTPLFRRLPKRGFTNINRKEFAIVNLDALNRFEDGTEVTPELLLETGVISKLNNGVKILANGALEKKLTVKAHKFSSTAKEAIEAAGGKTEVI</sequence>
<gene>
    <name evidence="7 11" type="primary">rplO</name>
    <name evidence="11" type="ORF">NK662_21640</name>
</gene>
<keyword evidence="12" id="KW-1185">Reference proteome</keyword>
<dbReference type="Proteomes" id="UP001156102">
    <property type="component" value="Unassembled WGS sequence"/>
</dbReference>
<keyword evidence="5 7" id="KW-0689">Ribosomal protein</keyword>
<dbReference type="GO" id="GO:0022625">
    <property type="term" value="C:cytosolic large ribosomal subunit"/>
    <property type="evidence" value="ECO:0007669"/>
    <property type="project" value="TreeGrafter"/>
</dbReference>